<dbReference type="PANTHER" id="PTHR21666">
    <property type="entry name" value="PEPTIDASE-RELATED"/>
    <property type="match status" value="1"/>
</dbReference>
<dbReference type="InterPro" id="IPR045974">
    <property type="entry name" value="DUF5930"/>
</dbReference>
<keyword evidence="5" id="KW-0862">Zinc</keyword>
<dbReference type="InterPro" id="IPR050570">
    <property type="entry name" value="Cell_wall_metabolism_enzyme"/>
</dbReference>
<dbReference type="SUPFAM" id="SSF51261">
    <property type="entry name" value="Duplicated hybrid motif"/>
    <property type="match status" value="1"/>
</dbReference>
<dbReference type="Proteomes" id="UP001596492">
    <property type="component" value="Unassembled WGS sequence"/>
</dbReference>
<sequence>MADEVKARARALFDRVFPERQIYHRSGGSVRYVSVSPFQQALFAGGATLVAGWCVFATVNTLLQGPTTKFQTNADERKIAKIERWLQASQAREAAALSLLEEKTIAFTNATTEFERRHATLKTLLGALKGDEVNEDQLALKGTGGGVLLDSTIEEADARTSRPSKGITASVEVAGYRAQIDHLRAEQAAFLDGAEDSAVERAERMRGVLRLTGVGVARVVDQSNTFAGGPLIEVEPTSFSSVGLNGDGEDFSMRVREVKTRLEEAKFFEDLINAMPLGAPVGVKYRETSGYGLRTDPFNGRVAWHDGLDMGAFRNAPVTATAPGKVIFAGLKSGYGRAVEVDHGYGFITRYGHLASINVRKGDTVTLGQKVGGMGTTGRSTGVHLHYEVHFRGKSYDPINFLRAGKHVHQG</sequence>
<dbReference type="PANTHER" id="PTHR21666:SF288">
    <property type="entry name" value="CELL DIVISION PROTEIN YTFB"/>
    <property type="match status" value="1"/>
</dbReference>
<keyword evidence="2" id="KW-0645">Protease</keyword>
<dbReference type="EMBL" id="JBHTBR010000002">
    <property type="protein sequence ID" value="MFC7290440.1"/>
    <property type="molecule type" value="Genomic_DNA"/>
</dbReference>
<comment type="caution">
    <text evidence="9">The sequence shown here is derived from an EMBL/GenBank/DDBJ whole genome shotgun (WGS) entry which is preliminary data.</text>
</comment>
<evidence type="ECO:0000256" key="1">
    <source>
        <dbReference type="ARBA" id="ARBA00001947"/>
    </source>
</evidence>
<keyword evidence="3" id="KW-0479">Metal-binding</keyword>
<evidence type="ECO:0000256" key="3">
    <source>
        <dbReference type="ARBA" id="ARBA00022723"/>
    </source>
</evidence>
<comment type="cofactor">
    <cofactor evidence="1">
        <name>Zn(2+)</name>
        <dbReference type="ChEBI" id="CHEBI:29105"/>
    </cofactor>
</comment>
<dbReference type="InterPro" id="IPR011055">
    <property type="entry name" value="Dup_hybrid_motif"/>
</dbReference>
<dbReference type="Gene3D" id="2.70.70.10">
    <property type="entry name" value="Glucose Permease (Domain IIA)"/>
    <property type="match status" value="1"/>
</dbReference>
<proteinExistence type="predicted"/>
<accession>A0ABW2IH58</accession>
<keyword evidence="4" id="KW-0378">Hydrolase</keyword>
<protein>
    <submittedName>
        <fullName evidence="9">Peptidoglycan DD-metalloendopeptidase family protein</fullName>
    </submittedName>
</protein>
<dbReference type="Pfam" id="PF01551">
    <property type="entry name" value="Peptidase_M23"/>
    <property type="match status" value="1"/>
</dbReference>
<gene>
    <name evidence="9" type="ORF">ACFQS8_02335</name>
</gene>
<keyword evidence="6" id="KW-0482">Metalloprotease</keyword>
<dbReference type="RefSeq" id="WP_382165335.1">
    <property type="nucleotide sequence ID" value="NZ_JBHTBR010000002.1"/>
</dbReference>
<evidence type="ECO:0000259" key="7">
    <source>
        <dbReference type="Pfam" id="PF01551"/>
    </source>
</evidence>
<reference evidence="10" key="1">
    <citation type="journal article" date="2019" name="Int. J. Syst. Evol. Microbiol.">
        <title>The Global Catalogue of Microorganisms (GCM) 10K type strain sequencing project: providing services to taxonomists for standard genome sequencing and annotation.</title>
        <authorList>
            <consortium name="The Broad Institute Genomics Platform"/>
            <consortium name="The Broad Institute Genome Sequencing Center for Infectious Disease"/>
            <person name="Wu L."/>
            <person name="Ma J."/>
        </authorList>
    </citation>
    <scope>NUCLEOTIDE SEQUENCE [LARGE SCALE GENOMIC DNA]</scope>
    <source>
        <strain evidence="10">CCUG 51308</strain>
    </source>
</reference>
<evidence type="ECO:0000313" key="10">
    <source>
        <dbReference type="Proteomes" id="UP001596492"/>
    </source>
</evidence>
<evidence type="ECO:0000256" key="5">
    <source>
        <dbReference type="ARBA" id="ARBA00022833"/>
    </source>
</evidence>
<evidence type="ECO:0000256" key="6">
    <source>
        <dbReference type="ARBA" id="ARBA00023049"/>
    </source>
</evidence>
<name>A0ABW2IH58_9PROT</name>
<feature type="domain" description="M23ase beta-sheet core" evidence="7">
    <location>
        <begin position="305"/>
        <end position="398"/>
    </location>
</feature>
<evidence type="ECO:0000313" key="9">
    <source>
        <dbReference type="EMBL" id="MFC7290440.1"/>
    </source>
</evidence>
<organism evidence="9 10">
    <name type="scientific">Hirschia litorea</name>
    <dbReference type="NCBI Taxonomy" id="1199156"/>
    <lineage>
        <taxon>Bacteria</taxon>
        <taxon>Pseudomonadati</taxon>
        <taxon>Pseudomonadota</taxon>
        <taxon>Alphaproteobacteria</taxon>
        <taxon>Hyphomonadales</taxon>
        <taxon>Hyphomonadaceae</taxon>
        <taxon>Hirschia</taxon>
    </lineage>
</organism>
<evidence type="ECO:0000256" key="2">
    <source>
        <dbReference type="ARBA" id="ARBA00022670"/>
    </source>
</evidence>
<evidence type="ECO:0000256" key="4">
    <source>
        <dbReference type="ARBA" id="ARBA00022801"/>
    </source>
</evidence>
<keyword evidence="10" id="KW-1185">Reference proteome</keyword>
<dbReference type="Pfam" id="PF19353">
    <property type="entry name" value="DUF5930"/>
    <property type="match status" value="1"/>
</dbReference>
<dbReference type="InterPro" id="IPR016047">
    <property type="entry name" value="M23ase_b-sheet_dom"/>
</dbReference>
<evidence type="ECO:0000259" key="8">
    <source>
        <dbReference type="Pfam" id="PF19353"/>
    </source>
</evidence>
<feature type="domain" description="DUF5930" evidence="8">
    <location>
        <begin position="1"/>
        <end position="95"/>
    </location>
</feature>
<dbReference type="CDD" id="cd12797">
    <property type="entry name" value="M23_peptidase"/>
    <property type="match status" value="1"/>
</dbReference>